<dbReference type="Proteomes" id="UP001235939">
    <property type="component" value="Chromosome 16"/>
</dbReference>
<accession>A0ABY6LG01</accession>
<keyword evidence="2" id="KW-1185">Reference proteome</keyword>
<dbReference type="Gene3D" id="3.30.420.10">
    <property type="entry name" value="Ribonuclease H-like superfamily/Ribonuclease H"/>
    <property type="match status" value="1"/>
</dbReference>
<gene>
    <name evidence="1" type="ORF">LAZ67_16002901</name>
</gene>
<dbReference type="PANTHER" id="PTHR47831:SF1">
    <property type="entry name" value="GENERAL TRANSCRIPTION FACTOR II-I REPEAT DOMAIN-CONTAINING PROTEIN 2A-RELATED"/>
    <property type="match status" value="1"/>
</dbReference>
<dbReference type="PANTHER" id="PTHR47831">
    <property type="entry name" value="GENERAL TRANSCRIPTION FACTOR II-I REPEAT DOMAIN-CONTAINING PROTEIN 2"/>
    <property type="match status" value="1"/>
</dbReference>
<proteinExistence type="predicted"/>
<name>A0ABY6LG01_9ARAC</name>
<reference evidence="1 2" key="1">
    <citation type="submission" date="2022-01" db="EMBL/GenBank/DDBJ databases">
        <title>A chromosomal length assembly of Cordylochernes scorpioides.</title>
        <authorList>
            <person name="Zeh D."/>
            <person name="Zeh J."/>
        </authorList>
    </citation>
    <scope>NUCLEOTIDE SEQUENCE [LARGE SCALE GENOMIC DNA]</scope>
    <source>
        <strain evidence="1">IN4F17</strain>
        <tissue evidence="1">Whole Body</tissue>
    </source>
</reference>
<dbReference type="InterPro" id="IPR036397">
    <property type="entry name" value="RNaseH_sf"/>
</dbReference>
<evidence type="ECO:0000313" key="2">
    <source>
        <dbReference type="Proteomes" id="UP001235939"/>
    </source>
</evidence>
<dbReference type="EMBL" id="CP092878">
    <property type="protein sequence ID" value="UYV78823.1"/>
    <property type="molecule type" value="Genomic_DNA"/>
</dbReference>
<protein>
    <submittedName>
        <fullName evidence="1">CNOT6L</fullName>
    </submittedName>
</protein>
<sequence>MEISGQLVQLSNQNKTQDGKYSRIQFLVSYNFDRRHSAIWWNRNQLNIDLACSLIFGQPNLLRNQEKPSTNAFRAVGAESVPNHMQMEVIDIQCDSDLKAKFIEVGVSEFYKYLPARFENTRKLAYEIMSMFGSTYRCEQLFSLMKGNKSPIRSRISDVHLGILSTYPFCDIIVAEFLVVRFECLRLTQKLSRWVPHELSERQQEQRLVTCEGLLAKHEKKSFLHRIVTSDEKSIHFSNPMRQKSWGLLGQFPKQKPRPNRLGKMQCFAYGGTRPA</sequence>
<organism evidence="1 2">
    <name type="scientific">Cordylochernes scorpioides</name>
    <dbReference type="NCBI Taxonomy" id="51811"/>
    <lineage>
        <taxon>Eukaryota</taxon>
        <taxon>Metazoa</taxon>
        <taxon>Ecdysozoa</taxon>
        <taxon>Arthropoda</taxon>
        <taxon>Chelicerata</taxon>
        <taxon>Arachnida</taxon>
        <taxon>Pseudoscorpiones</taxon>
        <taxon>Cheliferoidea</taxon>
        <taxon>Chernetidae</taxon>
        <taxon>Cordylochernes</taxon>
    </lineage>
</organism>
<dbReference type="InterPro" id="IPR042224">
    <property type="entry name" value="GTF2IRD2"/>
</dbReference>
<evidence type="ECO:0000313" key="1">
    <source>
        <dbReference type="EMBL" id="UYV78823.1"/>
    </source>
</evidence>